<dbReference type="InterPro" id="IPR007367">
    <property type="entry name" value="DUF433"/>
</dbReference>
<dbReference type="InterPro" id="IPR036388">
    <property type="entry name" value="WH-like_DNA-bd_sf"/>
</dbReference>
<dbReference type="PANTHER" id="PTHR34849:SF5">
    <property type="entry name" value="SSL2733 PROTEIN"/>
    <property type="match status" value="1"/>
</dbReference>
<dbReference type="Pfam" id="PF04255">
    <property type="entry name" value="DUF433"/>
    <property type="match status" value="1"/>
</dbReference>
<accession>A0ABX0UH92</accession>
<name>A0ABX0UH92_9BACT</name>
<keyword evidence="2" id="KW-1185">Reference proteome</keyword>
<proteinExistence type="predicted"/>
<dbReference type="RefSeq" id="WP_167267797.1">
    <property type="nucleotide sequence ID" value="NZ_JAASQJ010000001.1"/>
</dbReference>
<dbReference type="InterPro" id="IPR009057">
    <property type="entry name" value="Homeodomain-like_sf"/>
</dbReference>
<dbReference type="Gene3D" id="1.10.10.10">
    <property type="entry name" value="Winged helix-like DNA-binding domain superfamily/Winged helix DNA-binding domain"/>
    <property type="match status" value="1"/>
</dbReference>
<dbReference type="SUPFAM" id="SSF46689">
    <property type="entry name" value="Homeodomain-like"/>
    <property type="match status" value="1"/>
</dbReference>
<dbReference type="EMBL" id="JAASQJ010000001">
    <property type="protein sequence ID" value="NIJ51868.1"/>
    <property type="molecule type" value="Genomic_DNA"/>
</dbReference>
<evidence type="ECO:0000313" key="1">
    <source>
        <dbReference type="EMBL" id="NIJ51868.1"/>
    </source>
</evidence>
<dbReference type="Proteomes" id="UP001179181">
    <property type="component" value="Unassembled WGS sequence"/>
</dbReference>
<protein>
    <submittedName>
        <fullName evidence="1">Uncharacterized protein (DUF433 family)</fullName>
    </submittedName>
</protein>
<organism evidence="1 2">
    <name type="scientific">Dyadobacter arcticus</name>
    <dbReference type="NCBI Taxonomy" id="1078754"/>
    <lineage>
        <taxon>Bacteria</taxon>
        <taxon>Pseudomonadati</taxon>
        <taxon>Bacteroidota</taxon>
        <taxon>Cytophagia</taxon>
        <taxon>Cytophagales</taxon>
        <taxon>Spirosomataceae</taxon>
        <taxon>Dyadobacter</taxon>
    </lineage>
</organism>
<comment type="caution">
    <text evidence="1">The sequence shown here is derived from an EMBL/GenBank/DDBJ whole genome shotgun (WGS) entry which is preliminary data.</text>
</comment>
<gene>
    <name evidence="1" type="ORF">FHS68_001024</name>
</gene>
<evidence type="ECO:0000313" key="2">
    <source>
        <dbReference type="Proteomes" id="UP001179181"/>
    </source>
</evidence>
<dbReference type="PANTHER" id="PTHR34849">
    <property type="entry name" value="SSL5025 PROTEIN"/>
    <property type="match status" value="1"/>
</dbReference>
<reference evidence="1 2" key="1">
    <citation type="submission" date="2020-03" db="EMBL/GenBank/DDBJ databases">
        <title>Genomic Encyclopedia of Type Strains, Phase IV (KMG-IV): sequencing the most valuable type-strain genomes for metagenomic binning, comparative biology and taxonomic classification.</title>
        <authorList>
            <person name="Goeker M."/>
        </authorList>
    </citation>
    <scope>NUCLEOTIDE SEQUENCE [LARGE SCALE GENOMIC DNA]</scope>
    <source>
        <strain evidence="1 2">DSM 102865</strain>
    </source>
</reference>
<sequence>MYIYKNIISIEAGKRGGKPCIREMRITVEDILRWLASGMSTEEILLDFPELTKEDVFVALESSANQQKRIFFDVAA</sequence>